<comment type="caution">
    <text evidence="4">The sequence shown here is derived from an EMBL/GenBank/DDBJ whole genome shotgun (WGS) entry which is preliminary data.</text>
</comment>
<keyword evidence="3" id="KW-0460">Magnesium</keyword>
<dbReference type="GO" id="GO:0046872">
    <property type="term" value="F:metal ion binding"/>
    <property type="evidence" value="ECO:0007669"/>
    <property type="project" value="UniProtKB-KW"/>
</dbReference>
<dbReference type="SUPFAM" id="SSF101478">
    <property type="entry name" value="ADP-ribosylglycohydrolase"/>
    <property type="match status" value="1"/>
</dbReference>
<dbReference type="Gene3D" id="1.10.4080.10">
    <property type="entry name" value="ADP-ribosylation/Crystallin J1"/>
    <property type="match status" value="1"/>
</dbReference>
<dbReference type="EMBL" id="MQWD01000001">
    <property type="protein sequence ID" value="PAP76986.1"/>
    <property type="molecule type" value="Genomic_DNA"/>
</dbReference>
<dbReference type="PANTHER" id="PTHR16222">
    <property type="entry name" value="ADP-RIBOSYLGLYCOHYDROLASE"/>
    <property type="match status" value="1"/>
</dbReference>
<evidence type="ECO:0008006" key="6">
    <source>
        <dbReference type="Google" id="ProtNLM"/>
    </source>
</evidence>
<feature type="binding site" evidence="3">
    <location>
        <position position="255"/>
    </location>
    <ligand>
        <name>Mg(2+)</name>
        <dbReference type="ChEBI" id="CHEBI:18420"/>
        <label>1</label>
    </ligand>
</feature>
<accession>A0A271J0G1</accession>
<dbReference type="InterPro" id="IPR050792">
    <property type="entry name" value="ADP-ribosylglycohydrolase"/>
</dbReference>
<comment type="similarity">
    <text evidence="1">Belongs to the ADP-ribosylglycohydrolase family.</text>
</comment>
<evidence type="ECO:0000256" key="2">
    <source>
        <dbReference type="ARBA" id="ARBA00022801"/>
    </source>
</evidence>
<keyword evidence="5" id="KW-1185">Reference proteome</keyword>
<dbReference type="OrthoDB" id="9798107at2"/>
<protein>
    <recommendedName>
        <fullName evidence="6">ADP-ribosylglycohydrolase</fullName>
    </recommendedName>
</protein>
<feature type="binding site" evidence="3">
    <location>
        <position position="59"/>
    </location>
    <ligand>
        <name>Mg(2+)</name>
        <dbReference type="ChEBI" id="CHEBI:18420"/>
        <label>1</label>
    </ligand>
</feature>
<sequence>MPVPFRDRLVATVLGAAIGDALGMPIEGLSHTNVRTYYKGIKEMRADEKREDLGVGQWTADTQRARALCRALAEAAPDSPEEVRQAFEAELPDDAALRRPQIHSPSSALAAASAPLGVQARLRGLKNLASARWAALLFGTVDGHAVAHVAAASQIGAIRTCLGKDPDGLSGPDVLAAAHEAALDAEQILSADDRVSSRLGTLRDHLEDYPLDLQDLCAGTGPAADEAFPFAVAMVARSPALVESTLLAAVNVGGDAAAVGSCVGALLGALHGLAPFPDAWLDALEDADAIRAEAEALADALGG</sequence>
<name>A0A271J0G1_9BACT</name>
<feature type="binding site" evidence="3">
    <location>
        <position position="61"/>
    </location>
    <ligand>
        <name>Mg(2+)</name>
        <dbReference type="ChEBI" id="CHEBI:18420"/>
        <label>1</label>
    </ligand>
</feature>
<dbReference type="Pfam" id="PF03747">
    <property type="entry name" value="ADP_ribosyl_GH"/>
    <property type="match status" value="1"/>
</dbReference>
<comment type="cofactor">
    <cofactor evidence="3">
        <name>Mg(2+)</name>
        <dbReference type="ChEBI" id="CHEBI:18420"/>
    </cofactor>
    <text evidence="3">Binds 2 magnesium ions per subunit.</text>
</comment>
<dbReference type="AlphaFoldDB" id="A0A271J0G1"/>
<evidence type="ECO:0000256" key="1">
    <source>
        <dbReference type="ARBA" id="ARBA00010702"/>
    </source>
</evidence>
<organism evidence="4 5">
    <name type="scientific">Rubrivirga marina</name>
    <dbReference type="NCBI Taxonomy" id="1196024"/>
    <lineage>
        <taxon>Bacteria</taxon>
        <taxon>Pseudomonadati</taxon>
        <taxon>Rhodothermota</taxon>
        <taxon>Rhodothermia</taxon>
        <taxon>Rhodothermales</taxon>
        <taxon>Rubricoccaceae</taxon>
        <taxon>Rubrivirga</taxon>
    </lineage>
</organism>
<dbReference type="Proteomes" id="UP000216339">
    <property type="component" value="Unassembled WGS sequence"/>
</dbReference>
<keyword evidence="3" id="KW-0479">Metal-binding</keyword>
<reference evidence="4 5" key="1">
    <citation type="submission" date="2016-11" db="EMBL/GenBank/DDBJ databases">
        <title>Study of marine rhodopsin-containing bacteria.</title>
        <authorList>
            <person name="Yoshizawa S."/>
            <person name="Kumagai Y."/>
            <person name="Kogure K."/>
        </authorList>
    </citation>
    <scope>NUCLEOTIDE SEQUENCE [LARGE SCALE GENOMIC DNA]</scope>
    <source>
        <strain evidence="4 5">SAORIC-28</strain>
    </source>
</reference>
<proteinExistence type="inferred from homology"/>
<evidence type="ECO:0000313" key="4">
    <source>
        <dbReference type="EMBL" id="PAP76986.1"/>
    </source>
</evidence>
<gene>
    <name evidence="4" type="ORF">BSZ37_11355</name>
</gene>
<dbReference type="RefSeq" id="WP_095510652.1">
    <property type="nucleotide sequence ID" value="NZ_MQWD01000001.1"/>
</dbReference>
<keyword evidence="2" id="KW-0378">Hydrolase</keyword>
<dbReference type="PANTHER" id="PTHR16222:SF24">
    <property type="entry name" value="ADP-RIBOSYLHYDROLASE ARH3"/>
    <property type="match status" value="1"/>
</dbReference>
<evidence type="ECO:0000313" key="5">
    <source>
        <dbReference type="Proteomes" id="UP000216339"/>
    </source>
</evidence>
<evidence type="ECO:0000256" key="3">
    <source>
        <dbReference type="PIRSR" id="PIRSR605502-1"/>
    </source>
</evidence>
<dbReference type="InterPro" id="IPR036705">
    <property type="entry name" value="Ribosyl_crysJ1_sf"/>
</dbReference>
<dbReference type="GO" id="GO:0016787">
    <property type="term" value="F:hydrolase activity"/>
    <property type="evidence" value="ECO:0007669"/>
    <property type="project" value="UniProtKB-KW"/>
</dbReference>
<dbReference type="InterPro" id="IPR005502">
    <property type="entry name" value="Ribosyl_crysJ1"/>
</dbReference>